<dbReference type="PANTHER" id="PTHR43283:SF3">
    <property type="entry name" value="BETA-LACTAMASE FAMILY PROTEIN (AFU_ORTHOLOGUE AFUA_5G07500)"/>
    <property type="match status" value="1"/>
</dbReference>
<sequence length="402" mass="44935">MDNTAGLSRARLVRMHDYMSGYIERGEVPGLITLVSRRGEVHVDVIGKKSIDDSVPMKRDTIFRISSMTKPIMAAATMILIEECQLRLDEAVERWLPELAERKVLKRLDAPLDDTVPAHRSITVRDLLTFRMGFGQIMSPPDTCPILEAANERQIGMGPPSPATMPEPDEWMRRLGELPLMHQPGEQWMYNTGADVLGVLVARVSGQPLEKFLRKRLFEPLGMKDTRFSVPEASLDRLATSYWPDAESGELVVYDQAADSQWSQPPAFPSGAGGLVSTIDDYLAFGQMMLAQGKHGIERILSRLTIETMTTDQLTPEQKAVSSLFPGFFDNHGWGFGVSMFTRRDDIASVPGRYGWDGGMGTSWYSDPKEEMVTILMTPCFLTSPNPPNINFWTLAYQAIDD</sequence>
<keyword evidence="3" id="KW-1185">Reference proteome</keyword>
<evidence type="ECO:0000313" key="2">
    <source>
        <dbReference type="EMBL" id="GCE19286.1"/>
    </source>
</evidence>
<dbReference type="InterPro" id="IPR050789">
    <property type="entry name" value="Diverse_Enzym_Activities"/>
</dbReference>
<evidence type="ECO:0000259" key="1">
    <source>
        <dbReference type="Pfam" id="PF00144"/>
    </source>
</evidence>
<dbReference type="PANTHER" id="PTHR43283">
    <property type="entry name" value="BETA-LACTAMASE-RELATED"/>
    <property type="match status" value="1"/>
</dbReference>
<dbReference type="InterPro" id="IPR001466">
    <property type="entry name" value="Beta-lactam-related"/>
</dbReference>
<dbReference type="EMBL" id="BIFS01000001">
    <property type="protein sequence ID" value="GCE19286.1"/>
    <property type="molecule type" value="Genomic_DNA"/>
</dbReference>
<dbReference type="Pfam" id="PF00144">
    <property type="entry name" value="Beta-lactamase"/>
    <property type="match status" value="1"/>
</dbReference>
<proteinExistence type="predicted"/>
<dbReference type="Gene3D" id="3.40.710.10">
    <property type="entry name" value="DD-peptidase/beta-lactamase superfamily"/>
    <property type="match status" value="1"/>
</dbReference>
<reference evidence="3" key="1">
    <citation type="submission" date="2018-12" db="EMBL/GenBank/DDBJ databases">
        <title>Tengunoibacter tsumagoiensis gen. nov., sp. nov., Dictyobacter kobayashii sp. nov., D. alpinus sp. nov., and D. joshuensis sp. nov. and description of Dictyobacteraceae fam. nov. within the order Ktedonobacterales isolated from Tengu-no-mugimeshi.</title>
        <authorList>
            <person name="Wang C.M."/>
            <person name="Zheng Y."/>
            <person name="Sakai Y."/>
            <person name="Toyoda A."/>
            <person name="Minakuchi Y."/>
            <person name="Abe K."/>
            <person name="Yokota A."/>
            <person name="Yabe S."/>
        </authorList>
    </citation>
    <scope>NUCLEOTIDE SEQUENCE [LARGE SCALE GENOMIC DNA]</scope>
    <source>
        <strain evidence="3">Uno11</strain>
    </source>
</reference>
<feature type="domain" description="Beta-lactamase-related" evidence="1">
    <location>
        <begin position="19"/>
        <end position="378"/>
    </location>
</feature>
<dbReference type="InterPro" id="IPR012338">
    <property type="entry name" value="Beta-lactam/transpept-like"/>
</dbReference>
<evidence type="ECO:0000313" key="3">
    <source>
        <dbReference type="Proteomes" id="UP000287188"/>
    </source>
</evidence>
<gene>
    <name evidence="2" type="ORF">KDK_30860</name>
</gene>
<organism evidence="2 3">
    <name type="scientific">Dictyobacter kobayashii</name>
    <dbReference type="NCBI Taxonomy" id="2014872"/>
    <lineage>
        <taxon>Bacteria</taxon>
        <taxon>Bacillati</taxon>
        <taxon>Chloroflexota</taxon>
        <taxon>Ktedonobacteria</taxon>
        <taxon>Ktedonobacterales</taxon>
        <taxon>Dictyobacteraceae</taxon>
        <taxon>Dictyobacter</taxon>
    </lineage>
</organism>
<name>A0A402AJK6_9CHLR</name>
<dbReference type="AlphaFoldDB" id="A0A402AJK6"/>
<dbReference type="RefSeq" id="WP_218031846.1">
    <property type="nucleotide sequence ID" value="NZ_BIFS01000001.1"/>
</dbReference>
<protein>
    <submittedName>
        <fullName evidence="2">Serine hydrolase</fullName>
    </submittedName>
</protein>
<dbReference type="Proteomes" id="UP000287188">
    <property type="component" value="Unassembled WGS sequence"/>
</dbReference>
<dbReference type="GO" id="GO:0016787">
    <property type="term" value="F:hydrolase activity"/>
    <property type="evidence" value="ECO:0007669"/>
    <property type="project" value="UniProtKB-KW"/>
</dbReference>
<accession>A0A402AJK6</accession>
<dbReference type="SUPFAM" id="SSF56601">
    <property type="entry name" value="beta-lactamase/transpeptidase-like"/>
    <property type="match status" value="1"/>
</dbReference>
<comment type="caution">
    <text evidence="2">The sequence shown here is derived from an EMBL/GenBank/DDBJ whole genome shotgun (WGS) entry which is preliminary data.</text>
</comment>
<keyword evidence="2" id="KW-0378">Hydrolase</keyword>